<evidence type="ECO:0000256" key="1">
    <source>
        <dbReference type="ARBA" id="ARBA00004613"/>
    </source>
</evidence>
<dbReference type="PANTHER" id="PTHR11461:SF211">
    <property type="entry name" value="GH10112P-RELATED"/>
    <property type="match status" value="1"/>
</dbReference>
<accession>A0A0N4YB24</accession>
<name>A0A0N4YB24_NIPBR</name>
<evidence type="ECO:0000313" key="7">
    <source>
        <dbReference type="EMBL" id="VDL77224.1"/>
    </source>
</evidence>
<dbReference type="SMART" id="SM00093">
    <property type="entry name" value="SERPIN"/>
    <property type="match status" value="4"/>
</dbReference>
<gene>
    <name evidence="7" type="ORF">NBR_LOCUS13635</name>
</gene>
<evidence type="ECO:0000313" key="8">
    <source>
        <dbReference type="Proteomes" id="UP000271162"/>
    </source>
</evidence>
<dbReference type="InterPro" id="IPR000215">
    <property type="entry name" value="Serpin_fam"/>
</dbReference>
<organism evidence="9">
    <name type="scientific">Nippostrongylus brasiliensis</name>
    <name type="common">Rat hookworm</name>
    <dbReference type="NCBI Taxonomy" id="27835"/>
    <lineage>
        <taxon>Eukaryota</taxon>
        <taxon>Metazoa</taxon>
        <taxon>Ecdysozoa</taxon>
        <taxon>Nematoda</taxon>
        <taxon>Chromadorea</taxon>
        <taxon>Rhabditida</taxon>
        <taxon>Rhabditina</taxon>
        <taxon>Rhabditomorpha</taxon>
        <taxon>Strongyloidea</taxon>
        <taxon>Heligmosomidae</taxon>
        <taxon>Nippostrongylus</taxon>
    </lineage>
</organism>
<dbReference type="GO" id="GO:0005615">
    <property type="term" value="C:extracellular space"/>
    <property type="evidence" value="ECO:0007669"/>
    <property type="project" value="InterPro"/>
</dbReference>
<evidence type="ECO:0000256" key="4">
    <source>
        <dbReference type="ARBA" id="ARBA00022729"/>
    </source>
</evidence>
<keyword evidence="3" id="KW-0964">Secreted</keyword>
<dbReference type="Gene3D" id="2.30.39.10">
    <property type="entry name" value="Alpha-1-antitrypsin, domain 1"/>
    <property type="match status" value="2"/>
</dbReference>
<dbReference type="PROSITE" id="PS00284">
    <property type="entry name" value="SERPIN"/>
    <property type="match status" value="2"/>
</dbReference>
<dbReference type="STRING" id="27835.A0A0N4YB24"/>
<dbReference type="InterPro" id="IPR023795">
    <property type="entry name" value="Serpin_CS"/>
</dbReference>
<comment type="similarity">
    <text evidence="2 5">Belongs to the serpin family.</text>
</comment>
<evidence type="ECO:0000259" key="6">
    <source>
        <dbReference type="SMART" id="SM00093"/>
    </source>
</evidence>
<feature type="domain" description="Serpin" evidence="6">
    <location>
        <begin position="934"/>
        <end position="1287"/>
    </location>
</feature>
<dbReference type="PANTHER" id="PTHR11461">
    <property type="entry name" value="SERINE PROTEASE INHIBITOR, SERPIN"/>
    <property type="match status" value="1"/>
</dbReference>
<evidence type="ECO:0000313" key="9">
    <source>
        <dbReference type="WBParaSite" id="NBR_0001363401-mRNA-1"/>
    </source>
</evidence>
<sequence length="1287" mass="141237">MSATVETDFGLNLLRQQSNMNDSVVLSPISVIFALAMVHAGAKGTTKSQITSVIGPGSSDGEIRNYYSNLSTQVLNASSNVQTKIANGFFLNKQFTINETYESTIETAYSAEIQSTNFAAADEAAEIINDFISNTTEGKISNMVTADSVEDAFAVIVNAIYFYAKWLKPFSKDSNENGTFYAAGGSNREYTVPKMKIETKFNLKDSLIALGVTDMFSNSADLTGITAEPPLMVSDAAHRAIIEVDEDGTTAAAATVITIVATSAIVGEPKIFTADHPFMFILMKDDNPLFMGQMFPTVETDFGLDMLRQESVNDTLVVSPISVILALAMVQAGAKGTTKSQITNVISNGSSDAAIQNYYSNLTRQVLNASGEVQTRIANGFFLNKQFAIKKKYENTIKNAYSAELRSLDFSAAGSSAKVRQLMDIAVTYMNAYRKHHLYAEDRDLQVLSLPYMDDTFTMNFFLPKSRGLILQYTIPKMKIETKFGLKEALITMGVSEMFTSNANLTGITDEPPLYVSDAAHRAIIEVDEDGTTAAAATVITIGITSVMGGEPKTFVADHPFMFILMKDDNPLFMGQMFLTAETDFATKLLQQATYEESLVISPISLLLTLAMVHAGAKGATKSQISNAISKGSSDSTIHSYYSNLSQEFLKQGNGVKIKIANGMFLSKQYTPAKSYVDTINGNYSATVQTLDFGNADAAARAINGYIYKNTAGKINAKIRADTVQGSSSLLVSAIYFNAKWLNPFNESLTAVDTFYSAQQEYRQIPFMIGVRTELYTEDDELKVLSLPFKDSSYSFVIILPKMMYYRIDLRPKFIVARLQRLMSQLKRTTVYCQIPRLQFDTEYNATEPLTSLGVSDMFNNKSDLSGITPGQPLKVSGVIHRAVMQVDEDGVTSSAPMATAKPYKEFPDGGPMDVFQANIPFWMFLTAETDFGVNMLRQGAVDQSLVVSPISVIFALAMVQAGAKGTTKSQITNLISKGSSDAAIQNYYANLSSQILDAKEDVKAKIANGFFLNKQYTILKSYEETITRKYSAKVQSLDFGQADTTAKTIDNFINDTTEGKINNMVKADMVRGAFSLIVNAIYFFGKWLIPFDAKLTAKGTFFSGNKKNKMVDFMNAKQKRQPYAEDADLQLLSLPYKDTTFAFNIFLPKKKYGLTDLRAKLSGARIQALLSQLKSTYVTYTIPKMNIETEFPLKKALIAMGATDMFSSKADLTGITKSPPLVVSDATHRALIEVDEGGTTAAAATVIVMTRTSSISTVDPIIFKANHPFWFILTKDNNPLFIGQYV</sequence>
<dbReference type="Gene3D" id="3.30.497.10">
    <property type="entry name" value="Antithrombin, subunit I, domain 2"/>
    <property type="match status" value="4"/>
</dbReference>
<proteinExistence type="inferred from homology"/>
<dbReference type="SUPFAM" id="SSF56574">
    <property type="entry name" value="Serpins"/>
    <property type="match status" value="4"/>
</dbReference>
<dbReference type="WBParaSite" id="NBR_0001363401-mRNA-1">
    <property type="protein sequence ID" value="NBR_0001363401-mRNA-1"/>
    <property type="gene ID" value="NBR_0001363401"/>
</dbReference>
<evidence type="ECO:0000256" key="5">
    <source>
        <dbReference type="RuleBase" id="RU000411"/>
    </source>
</evidence>
<keyword evidence="4" id="KW-0732">Signal</keyword>
<dbReference type="InterPro" id="IPR042185">
    <property type="entry name" value="Serpin_sf_2"/>
</dbReference>
<dbReference type="InterPro" id="IPR042178">
    <property type="entry name" value="Serpin_sf_1"/>
</dbReference>
<comment type="subcellular location">
    <subcellularLocation>
        <location evidence="1">Secreted</location>
    </subcellularLocation>
</comment>
<keyword evidence="8" id="KW-1185">Reference proteome</keyword>
<feature type="domain" description="Serpin" evidence="6">
    <location>
        <begin position="583"/>
        <end position="929"/>
    </location>
</feature>
<dbReference type="Proteomes" id="UP000271162">
    <property type="component" value="Unassembled WGS sequence"/>
</dbReference>
<evidence type="ECO:0000256" key="3">
    <source>
        <dbReference type="ARBA" id="ARBA00022525"/>
    </source>
</evidence>
<dbReference type="InterPro" id="IPR023796">
    <property type="entry name" value="Serpin_dom"/>
</dbReference>
<evidence type="ECO:0000256" key="2">
    <source>
        <dbReference type="ARBA" id="ARBA00009500"/>
    </source>
</evidence>
<dbReference type="FunFam" id="3.30.497.10:FF:000031">
    <property type="entry name" value="Putative salivary serpin"/>
    <property type="match status" value="1"/>
</dbReference>
<feature type="domain" description="Serpin" evidence="6">
    <location>
        <begin position="304"/>
        <end position="580"/>
    </location>
</feature>
<dbReference type="EMBL" id="UYSL01021101">
    <property type="protein sequence ID" value="VDL77224.1"/>
    <property type="molecule type" value="Genomic_DNA"/>
</dbReference>
<feature type="domain" description="Serpin" evidence="6">
    <location>
        <begin position="11"/>
        <end position="297"/>
    </location>
</feature>
<protein>
    <submittedName>
        <fullName evidence="9">LP15633p (inferred by orthology to a D. melanogaster protein)</fullName>
    </submittedName>
</protein>
<dbReference type="OMA" id="NSWVEQN"/>
<reference evidence="7 8" key="2">
    <citation type="submission" date="2018-11" db="EMBL/GenBank/DDBJ databases">
        <authorList>
            <consortium name="Pathogen Informatics"/>
        </authorList>
    </citation>
    <scope>NUCLEOTIDE SEQUENCE [LARGE SCALE GENOMIC DNA]</scope>
</reference>
<dbReference type="GO" id="GO:0004867">
    <property type="term" value="F:serine-type endopeptidase inhibitor activity"/>
    <property type="evidence" value="ECO:0007669"/>
    <property type="project" value="InterPro"/>
</dbReference>
<dbReference type="Pfam" id="PF00079">
    <property type="entry name" value="Serpin"/>
    <property type="match status" value="5"/>
</dbReference>
<reference evidence="9" key="1">
    <citation type="submission" date="2016-04" db="UniProtKB">
        <authorList>
            <consortium name="WormBaseParasite"/>
        </authorList>
    </citation>
    <scope>IDENTIFICATION</scope>
</reference>
<dbReference type="InterPro" id="IPR036186">
    <property type="entry name" value="Serpin_sf"/>
</dbReference>